<dbReference type="InterPro" id="IPR003196">
    <property type="entry name" value="TFIIF_beta"/>
</dbReference>
<evidence type="ECO:0000256" key="1">
    <source>
        <dbReference type="ARBA" id="ARBA00004123"/>
    </source>
</evidence>
<evidence type="ECO:0000259" key="8">
    <source>
        <dbReference type="Pfam" id="PF17683"/>
    </source>
</evidence>
<evidence type="ECO:0000256" key="5">
    <source>
        <dbReference type="ARBA" id="ARBA00023163"/>
    </source>
</evidence>
<dbReference type="InterPro" id="IPR011039">
    <property type="entry name" value="TFIIF_interaction"/>
</dbReference>
<dbReference type="PANTHER" id="PTHR10445:SF0">
    <property type="entry name" value="GENERAL TRANSCRIPTION FACTOR IIF SUBUNIT 2"/>
    <property type="match status" value="1"/>
</dbReference>
<dbReference type="GO" id="GO:0005674">
    <property type="term" value="C:transcription factor TFIIF complex"/>
    <property type="evidence" value="ECO:0007669"/>
    <property type="project" value="InterPro"/>
</dbReference>
<dbReference type="EMBL" id="GECZ01001089">
    <property type="protein sequence ID" value="JAS68680.1"/>
    <property type="molecule type" value="Transcribed_RNA"/>
</dbReference>
<feature type="domain" description="TFIIF beta subunit N-terminal" evidence="8">
    <location>
        <begin position="19"/>
        <end position="98"/>
    </location>
</feature>
<evidence type="ECO:0000313" key="9">
    <source>
        <dbReference type="EMBL" id="JAS68680.1"/>
    </source>
</evidence>
<evidence type="ECO:0000256" key="4">
    <source>
        <dbReference type="ARBA" id="ARBA00023125"/>
    </source>
</evidence>
<sequence>MSTQNLHADRDLDLSNATRGVWLVKVPKYIANRWEKAPGTIEVGKLKITKNQGQKAQVSLSLSESVLCLKEPGEENIPKDHRLDVSMVTKQTLGVFSHYSREY</sequence>
<proteinExistence type="predicted"/>
<dbReference type="SUPFAM" id="SSF50916">
    <property type="entry name" value="Rap30/74 interaction domains"/>
    <property type="match status" value="1"/>
</dbReference>
<organism evidence="9">
    <name type="scientific">Cuerna arida</name>
    <dbReference type="NCBI Taxonomy" id="1464854"/>
    <lineage>
        <taxon>Eukaryota</taxon>
        <taxon>Metazoa</taxon>
        <taxon>Ecdysozoa</taxon>
        <taxon>Arthropoda</taxon>
        <taxon>Hexapoda</taxon>
        <taxon>Insecta</taxon>
        <taxon>Pterygota</taxon>
        <taxon>Neoptera</taxon>
        <taxon>Paraneoptera</taxon>
        <taxon>Hemiptera</taxon>
        <taxon>Auchenorrhyncha</taxon>
        <taxon>Membracoidea</taxon>
        <taxon>Cicadellidae</taxon>
        <taxon>Cicadellinae</taxon>
        <taxon>Proconiini</taxon>
        <taxon>Cuerna</taxon>
    </lineage>
</organism>
<dbReference type="PANTHER" id="PTHR10445">
    <property type="entry name" value="GENERAL TRANSCRIPTION FACTOR IIF SUBUNIT 2"/>
    <property type="match status" value="1"/>
</dbReference>
<dbReference type="CDD" id="cd07980">
    <property type="entry name" value="TFIIF_beta"/>
    <property type="match status" value="1"/>
</dbReference>
<dbReference type="InterPro" id="IPR040504">
    <property type="entry name" value="TFIIF_beta_N"/>
</dbReference>
<evidence type="ECO:0000256" key="6">
    <source>
        <dbReference type="ARBA" id="ARBA00023242"/>
    </source>
</evidence>
<protein>
    <recommendedName>
        <fullName evidence="2">General transcription factor IIF subunit 2</fullName>
    </recommendedName>
    <alternativeName>
        <fullName evidence="7">Transcription initiation factor IIF subunit beta</fullName>
    </alternativeName>
</protein>
<gene>
    <name evidence="9" type="ORF">g.15942</name>
</gene>
<keyword evidence="4" id="KW-0238">DNA-binding</keyword>
<comment type="subcellular location">
    <subcellularLocation>
        <location evidence="1">Nucleus</location>
    </subcellularLocation>
</comment>
<evidence type="ECO:0000256" key="7">
    <source>
        <dbReference type="ARBA" id="ARBA00033388"/>
    </source>
</evidence>
<name>A0A1B6H235_9HEMI</name>
<keyword evidence="5" id="KW-0804">Transcription</keyword>
<dbReference type="GO" id="GO:0003677">
    <property type="term" value="F:DNA binding"/>
    <property type="evidence" value="ECO:0007669"/>
    <property type="project" value="UniProtKB-KW"/>
</dbReference>
<keyword evidence="6" id="KW-0539">Nucleus</keyword>
<dbReference type="GO" id="GO:0006367">
    <property type="term" value="P:transcription initiation at RNA polymerase II promoter"/>
    <property type="evidence" value="ECO:0007669"/>
    <property type="project" value="InterPro"/>
</dbReference>
<evidence type="ECO:0000256" key="3">
    <source>
        <dbReference type="ARBA" id="ARBA00023015"/>
    </source>
</evidence>
<evidence type="ECO:0000256" key="2">
    <source>
        <dbReference type="ARBA" id="ARBA00020815"/>
    </source>
</evidence>
<keyword evidence="3" id="KW-0805">Transcription regulation</keyword>
<accession>A0A1B6H235</accession>
<reference evidence="9" key="1">
    <citation type="submission" date="2015-11" db="EMBL/GenBank/DDBJ databases">
        <title>De novo transcriptome assembly of four potential Pierce s Disease insect vectors from Arizona vineyards.</title>
        <authorList>
            <person name="Tassone E.E."/>
        </authorList>
    </citation>
    <scope>NUCLEOTIDE SEQUENCE</scope>
</reference>
<dbReference type="Pfam" id="PF17683">
    <property type="entry name" value="TFIIF_beta_N"/>
    <property type="match status" value="1"/>
</dbReference>
<dbReference type="AlphaFoldDB" id="A0A1B6H235"/>